<organism evidence="6 7">
    <name type="scientific">Alkalibacterium thalassium</name>
    <dbReference type="NCBI Taxonomy" id="426701"/>
    <lineage>
        <taxon>Bacteria</taxon>
        <taxon>Bacillati</taxon>
        <taxon>Bacillota</taxon>
        <taxon>Bacilli</taxon>
        <taxon>Lactobacillales</taxon>
        <taxon>Carnobacteriaceae</taxon>
        <taxon>Alkalibacterium</taxon>
    </lineage>
</organism>
<dbReference type="InterPro" id="IPR012349">
    <property type="entry name" value="Split_barrel_FMN-bd"/>
</dbReference>
<dbReference type="SUPFAM" id="SSF50475">
    <property type="entry name" value="FMN-binding split barrel"/>
    <property type="match status" value="1"/>
</dbReference>
<keyword evidence="7" id="KW-1185">Reference proteome</keyword>
<keyword evidence="2" id="KW-0285">Flavoprotein</keyword>
<dbReference type="Pfam" id="PF01613">
    <property type="entry name" value="Flavin_Reduct"/>
    <property type="match status" value="1"/>
</dbReference>
<dbReference type="Proteomes" id="UP000199433">
    <property type="component" value="Unassembled WGS sequence"/>
</dbReference>
<feature type="domain" description="Flavin reductase like" evidence="5">
    <location>
        <begin position="20"/>
        <end position="178"/>
    </location>
</feature>
<dbReference type="Gene3D" id="2.30.110.10">
    <property type="entry name" value="Electron Transport, Fmn-binding Protein, Chain A"/>
    <property type="match status" value="1"/>
</dbReference>
<evidence type="ECO:0000313" key="7">
    <source>
        <dbReference type="Proteomes" id="UP000199433"/>
    </source>
</evidence>
<evidence type="ECO:0000313" key="6">
    <source>
        <dbReference type="EMBL" id="SDK09527.1"/>
    </source>
</evidence>
<protein>
    <submittedName>
        <fullName evidence="6">NADH-FMN oxidoreductase RutF, flavin reductase (DIM6/NTAB) family</fullName>
    </submittedName>
</protein>
<sequence>MHHFKTPDLSAKQQYKFLTGSVIPRPIAWITSLNEEDDVVNAAPFSFFSVASNQIPLLTVSILRSNGKAKDTALNIIDQKEAVVHIVSKSLTTDMNETSAPLASDESELDRTDLSLVDSSSVKVPGIREALIRFETTLYQHIPIVDESGEVVTDHFLLKVTDVHIDPAVYDSEKEYILPEHLEPVARLSGNAYSEIGKVFTIVRPQN</sequence>
<dbReference type="EMBL" id="FNFK01000012">
    <property type="protein sequence ID" value="SDK09527.1"/>
    <property type="molecule type" value="Genomic_DNA"/>
</dbReference>
<proteinExistence type="inferred from homology"/>
<name>A0A1G8Z3I0_9LACT</name>
<comment type="cofactor">
    <cofactor evidence="1">
        <name>FMN</name>
        <dbReference type="ChEBI" id="CHEBI:58210"/>
    </cofactor>
</comment>
<accession>A0A1G8Z3I0</accession>
<evidence type="ECO:0000256" key="1">
    <source>
        <dbReference type="ARBA" id="ARBA00001917"/>
    </source>
</evidence>
<comment type="similarity">
    <text evidence="4">Belongs to the flavoredoxin family.</text>
</comment>
<dbReference type="PANTHER" id="PTHR33798">
    <property type="entry name" value="FLAVOPROTEIN OXYGENASE"/>
    <property type="match status" value="1"/>
</dbReference>
<dbReference type="OrthoDB" id="9794638at2"/>
<evidence type="ECO:0000256" key="3">
    <source>
        <dbReference type="ARBA" id="ARBA00022643"/>
    </source>
</evidence>
<evidence type="ECO:0000259" key="5">
    <source>
        <dbReference type="SMART" id="SM00903"/>
    </source>
</evidence>
<dbReference type="GO" id="GO:0010181">
    <property type="term" value="F:FMN binding"/>
    <property type="evidence" value="ECO:0007669"/>
    <property type="project" value="InterPro"/>
</dbReference>
<dbReference type="STRING" id="426701.SAMN04488098_101229"/>
<dbReference type="PANTHER" id="PTHR33798:SF5">
    <property type="entry name" value="FLAVIN REDUCTASE LIKE DOMAIN-CONTAINING PROTEIN"/>
    <property type="match status" value="1"/>
</dbReference>
<dbReference type="AlphaFoldDB" id="A0A1G8Z3I0"/>
<dbReference type="InterPro" id="IPR002563">
    <property type="entry name" value="Flavin_Rdtase-like_dom"/>
</dbReference>
<gene>
    <name evidence="6" type="ORF">SAMN04488098_101229</name>
</gene>
<evidence type="ECO:0000256" key="2">
    <source>
        <dbReference type="ARBA" id="ARBA00022630"/>
    </source>
</evidence>
<dbReference type="SMART" id="SM00903">
    <property type="entry name" value="Flavin_Reduct"/>
    <property type="match status" value="1"/>
</dbReference>
<dbReference type="RefSeq" id="WP_091266031.1">
    <property type="nucleotide sequence ID" value="NZ_FNFK01000012.1"/>
</dbReference>
<dbReference type="GO" id="GO:0016646">
    <property type="term" value="F:oxidoreductase activity, acting on the CH-NH group of donors, NAD or NADP as acceptor"/>
    <property type="evidence" value="ECO:0007669"/>
    <property type="project" value="UniProtKB-ARBA"/>
</dbReference>
<reference evidence="7" key="1">
    <citation type="submission" date="2016-10" db="EMBL/GenBank/DDBJ databases">
        <authorList>
            <person name="Varghese N."/>
            <person name="Submissions S."/>
        </authorList>
    </citation>
    <scope>NUCLEOTIDE SEQUENCE [LARGE SCALE GENOMIC DNA]</scope>
    <source>
        <strain evidence="7">DSM 19181</strain>
    </source>
</reference>
<keyword evidence="3" id="KW-0288">FMN</keyword>
<evidence type="ECO:0000256" key="4">
    <source>
        <dbReference type="ARBA" id="ARBA00038054"/>
    </source>
</evidence>